<sequence>MKDRQEAPDDVKRRIMEDIMQQVGGTEAGATYKVHWKVGFEAGVIQGREDALKEVGKWLEQHYESDDDEMADWEWAIKALCEGEMPE</sequence>
<proteinExistence type="predicted"/>
<evidence type="ECO:0000313" key="1">
    <source>
        <dbReference type="EMBL" id="QJA86919.1"/>
    </source>
</evidence>
<protein>
    <submittedName>
        <fullName evidence="1">Uncharacterized protein</fullName>
    </submittedName>
</protein>
<name>A0A6M3KY07_9ZZZZ</name>
<organism evidence="1">
    <name type="scientific">viral metagenome</name>
    <dbReference type="NCBI Taxonomy" id="1070528"/>
    <lineage>
        <taxon>unclassified sequences</taxon>
        <taxon>metagenomes</taxon>
        <taxon>organismal metagenomes</taxon>
    </lineage>
</organism>
<accession>A0A6M3KY07</accession>
<dbReference type="AlphaFoldDB" id="A0A6M3KY07"/>
<reference evidence="1" key="1">
    <citation type="submission" date="2020-03" db="EMBL/GenBank/DDBJ databases">
        <title>The deep terrestrial virosphere.</title>
        <authorList>
            <person name="Holmfeldt K."/>
            <person name="Nilsson E."/>
            <person name="Simone D."/>
            <person name="Lopez-Fernandez M."/>
            <person name="Wu X."/>
            <person name="de Brujin I."/>
            <person name="Lundin D."/>
            <person name="Andersson A."/>
            <person name="Bertilsson S."/>
            <person name="Dopson M."/>
        </authorList>
    </citation>
    <scope>NUCLEOTIDE SEQUENCE</scope>
    <source>
        <strain evidence="1">MM415B03093</strain>
    </source>
</reference>
<gene>
    <name evidence="1" type="ORF">MM415B03093_0001</name>
</gene>
<dbReference type="EMBL" id="MT142669">
    <property type="protein sequence ID" value="QJA86919.1"/>
    <property type="molecule type" value="Genomic_DNA"/>
</dbReference>